<dbReference type="EMBL" id="CP046453">
    <property type="protein sequence ID" value="QGU05779.1"/>
    <property type="molecule type" value="Genomic_DNA"/>
</dbReference>
<evidence type="ECO:0000259" key="1">
    <source>
        <dbReference type="PROSITE" id="PS50846"/>
    </source>
</evidence>
<dbReference type="RefSeq" id="WP_156229183.1">
    <property type="nucleotide sequence ID" value="NZ_CP046453.1"/>
</dbReference>
<name>A0A6B8VRT7_9CORY</name>
<dbReference type="KEGG" id="ccoe:CETAM_12770"/>
<dbReference type="AlphaFoldDB" id="A0A6B8VRT7"/>
<reference evidence="2 3" key="1">
    <citation type="journal article" date="2021" name="Int. J. Syst. Evol. Microbiol.">
        <title>Classification of three corynebacterial strains isolated from a small paddock in North Rhine-Westphalia: proposal of &lt;i&gt;Corynebacterium kalinowskii&lt;/i&gt; sp. nov., &lt;i&gt;Corynebacterium comes&lt;/i&gt; sp. nov. and &lt;i&gt;Corynebacterium occultum&lt;/i&gt; sp. nov.</title>
        <authorList>
            <person name="Schaffert L."/>
            <person name="Ruwe M."/>
            <person name="Milse J."/>
            <person name="Hanuschka K."/>
            <person name="Ortseifen V."/>
            <person name="Droste J."/>
            <person name="Brandt D."/>
            <person name="Schl L."/>
            <person name="Kutter Y."/>
            <person name="Vinke S."/>
            <person name="Vieh P."/>
            <person name="Jacob L."/>
            <person name="L N.C."/>
            <person name="Schulte-Berndt E."/>
            <person name="Hain C."/>
            <person name="Linder M."/>
            <person name="Schmidt P."/>
            <person name="Wollenschl L."/>
            <person name="Luttermann T."/>
            <person name="Thieme E."/>
            <person name="Hassa J."/>
            <person name="Haak M."/>
            <person name="Wittchen M."/>
            <person name="Mentz A."/>
            <person name="Persicke M."/>
            <person name="Busche T."/>
            <person name="R C."/>
        </authorList>
    </citation>
    <scope>NUCLEOTIDE SEQUENCE [LARGE SCALE GENOMIC DNA]</scope>
    <source>
        <strain evidence="2 3">2019</strain>
    </source>
</reference>
<dbReference type="InterPro" id="IPR036163">
    <property type="entry name" value="HMA_dom_sf"/>
</dbReference>
<dbReference type="Proteomes" id="UP000425178">
    <property type="component" value="Chromosome"/>
</dbReference>
<dbReference type="Gene3D" id="3.30.70.100">
    <property type="match status" value="1"/>
</dbReference>
<organism evidence="2 3">
    <name type="scientific">Corynebacterium comes</name>
    <dbReference type="NCBI Taxonomy" id="2675218"/>
    <lineage>
        <taxon>Bacteria</taxon>
        <taxon>Bacillati</taxon>
        <taxon>Actinomycetota</taxon>
        <taxon>Actinomycetes</taxon>
        <taxon>Mycobacteriales</taxon>
        <taxon>Corynebacteriaceae</taxon>
        <taxon>Corynebacterium</taxon>
    </lineage>
</organism>
<proteinExistence type="predicted"/>
<keyword evidence="3" id="KW-1185">Reference proteome</keyword>
<accession>A0A6B8VRT7</accession>
<dbReference type="SUPFAM" id="SSF55008">
    <property type="entry name" value="HMA, heavy metal-associated domain"/>
    <property type="match status" value="1"/>
</dbReference>
<dbReference type="GO" id="GO:0005507">
    <property type="term" value="F:copper ion binding"/>
    <property type="evidence" value="ECO:0007669"/>
    <property type="project" value="InterPro"/>
</dbReference>
<dbReference type="GO" id="GO:0006825">
    <property type="term" value="P:copper ion transport"/>
    <property type="evidence" value="ECO:0007669"/>
    <property type="project" value="InterPro"/>
</dbReference>
<dbReference type="InterPro" id="IPR006121">
    <property type="entry name" value="HMA_dom"/>
</dbReference>
<dbReference type="InterPro" id="IPR000428">
    <property type="entry name" value="Cu-bd"/>
</dbReference>
<protein>
    <submittedName>
        <fullName evidence="2">Copper chaperone CopZ</fullName>
    </submittedName>
</protein>
<feature type="domain" description="HMA" evidence="1">
    <location>
        <begin position="4"/>
        <end position="68"/>
    </location>
</feature>
<dbReference type="PROSITE" id="PS50846">
    <property type="entry name" value="HMA_2"/>
    <property type="match status" value="1"/>
</dbReference>
<gene>
    <name evidence="2" type="primary">copZ3</name>
    <name evidence="2" type="ORF">CETAM_12770</name>
</gene>
<evidence type="ECO:0000313" key="3">
    <source>
        <dbReference type="Proteomes" id="UP000425178"/>
    </source>
</evidence>
<dbReference type="CDD" id="cd00371">
    <property type="entry name" value="HMA"/>
    <property type="match status" value="1"/>
</dbReference>
<sequence length="68" mass="7186">MADITKNYQVEGMTCGHCEKSVQEEIGEIFGVTDVQASHESGTVSVSGAGFTDEQVAEAVEEAGYSLK</sequence>
<dbReference type="PRINTS" id="PR00944">
    <property type="entry name" value="CUEXPORT"/>
</dbReference>
<dbReference type="Pfam" id="PF00403">
    <property type="entry name" value="HMA"/>
    <property type="match status" value="1"/>
</dbReference>
<evidence type="ECO:0000313" key="2">
    <source>
        <dbReference type="EMBL" id="QGU05779.1"/>
    </source>
</evidence>